<reference evidence="1 2" key="1">
    <citation type="submission" date="2024-02" db="EMBL/GenBank/DDBJ databases">
        <title>A draft genome for the cacao thread blight pathogen Marasmius crinis-equi.</title>
        <authorList>
            <person name="Cohen S.P."/>
            <person name="Baruah I.K."/>
            <person name="Amoako-Attah I."/>
            <person name="Bukari Y."/>
            <person name="Meinhardt L.W."/>
            <person name="Bailey B.A."/>
        </authorList>
    </citation>
    <scope>NUCLEOTIDE SEQUENCE [LARGE SCALE GENOMIC DNA]</scope>
    <source>
        <strain evidence="1 2">GH-76</strain>
    </source>
</reference>
<protein>
    <submittedName>
        <fullName evidence="1">Uncharacterized protein</fullName>
    </submittedName>
</protein>
<proteinExistence type="predicted"/>
<gene>
    <name evidence="1" type="ORF">V5O48_006851</name>
</gene>
<dbReference type="EMBL" id="JBAHYK010000335">
    <property type="protein sequence ID" value="KAL0575101.1"/>
    <property type="molecule type" value="Genomic_DNA"/>
</dbReference>
<comment type="caution">
    <text evidence="1">The sequence shown here is derived from an EMBL/GenBank/DDBJ whole genome shotgun (WGS) entry which is preliminary data.</text>
</comment>
<sequence>MQMMSHIAWLEVRHRVQILTFKKMERALEEVIRWSLGMNPYCIVQPDSPVASDKHRAKYLSLLLRRIEGLTASQAKWVVATYPTWGALCDAMVNMDANTEDRQVRTALDGMPEYIVGRLKWMAEEMGSFLRQLDREP</sequence>
<organism evidence="1 2">
    <name type="scientific">Marasmius crinis-equi</name>
    <dbReference type="NCBI Taxonomy" id="585013"/>
    <lineage>
        <taxon>Eukaryota</taxon>
        <taxon>Fungi</taxon>
        <taxon>Dikarya</taxon>
        <taxon>Basidiomycota</taxon>
        <taxon>Agaricomycotina</taxon>
        <taxon>Agaricomycetes</taxon>
        <taxon>Agaricomycetidae</taxon>
        <taxon>Agaricales</taxon>
        <taxon>Marasmiineae</taxon>
        <taxon>Marasmiaceae</taxon>
        <taxon>Marasmius</taxon>
    </lineage>
</organism>
<evidence type="ECO:0000313" key="1">
    <source>
        <dbReference type="EMBL" id="KAL0575101.1"/>
    </source>
</evidence>
<keyword evidence="2" id="KW-1185">Reference proteome</keyword>
<accession>A0ABR3FI96</accession>
<evidence type="ECO:0000313" key="2">
    <source>
        <dbReference type="Proteomes" id="UP001465976"/>
    </source>
</evidence>
<name>A0ABR3FI96_9AGAR</name>
<dbReference type="Proteomes" id="UP001465976">
    <property type="component" value="Unassembled WGS sequence"/>
</dbReference>